<sequence length="59" mass="7363">MRLDVYNFRRMRVNNHRMPPLMTLWLVNCMRLLVDLQWRRYCPCNIIYNAPPHLPFFII</sequence>
<dbReference type="AlphaFoldDB" id="A0AAP0FI95"/>
<gene>
    <name evidence="1" type="ORF">Scep_022603</name>
</gene>
<dbReference type="Proteomes" id="UP001419268">
    <property type="component" value="Unassembled WGS sequence"/>
</dbReference>
<organism evidence="1 2">
    <name type="scientific">Stephania cephalantha</name>
    <dbReference type="NCBI Taxonomy" id="152367"/>
    <lineage>
        <taxon>Eukaryota</taxon>
        <taxon>Viridiplantae</taxon>
        <taxon>Streptophyta</taxon>
        <taxon>Embryophyta</taxon>
        <taxon>Tracheophyta</taxon>
        <taxon>Spermatophyta</taxon>
        <taxon>Magnoliopsida</taxon>
        <taxon>Ranunculales</taxon>
        <taxon>Menispermaceae</taxon>
        <taxon>Menispermoideae</taxon>
        <taxon>Cissampelideae</taxon>
        <taxon>Stephania</taxon>
    </lineage>
</organism>
<evidence type="ECO:0000313" key="2">
    <source>
        <dbReference type="Proteomes" id="UP001419268"/>
    </source>
</evidence>
<keyword evidence="2" id="KW-1185">Reference proteome</keyword>
<accession>A0AAP0FI95</accession>
<evidence type="ECO:0000313" key="1">
    <source>
        <dbReference type="EMBL" id="KAK9105759.1"/>
    </source>
</evidence>
<protein>
    <submittedName>
        <fullName evidence="1">Uncharacterized protein</fullName>
    </submittedName>
</protein>
<proteinExistence type="predicted"/>
<comment type="caution">
    <text evidence="1">The sequence shown here is derived from an EMBL/GenBank/DDBJ whole genome shotgun (WGS) entry which is preliminary data.</text>
</comment>
<dbReference type="EMBL" id="JBBNAG010000009">
    <property type="protein sequence ID" value="KAK9105759.1"/>
    <property type="molecule type" value="Genomic_DNA"/>
</dbReference>
<name>A0AAP0FI95_9MAGN</name>
<reference evidence="1 2" key="1">
    <citation type="submission" date="2024-01" db="EMBL/GenBank/DDBJ databases">
        <title>Genome assemblies of Stephania.</title>
        <authorList>
            <person name="Yang L."/>
        </authorList>
    </citation>
    <scope>NUCLEOTIDE SEQUENCE [LARGE SCALE GENOMIC DNA]</scope>
    <source>
        <strain evidence="1">JXDWG</strain>
        <tissue evidence="1">Leaf</tissue>
    </source>
</reference>